<feature type="transmembrane region" description="Helical" evidence="1">
    <location>
        <begin position="328"/>
        <end position="347"/>
    </location>
</feature>
<organism evidence="3 4">
    <name type="scientific">Sphaerisporangium rubeum</name>
    <dbReference type="NCBI Taxonomy" id="321317"/>
    <lineage>
        <taxon>Bacteria</taxon>
        <taxon>Bacillati</taxon>
        <taxon>Actinomycetota</taxon>
        <taxon>Actinomycetes</taxon>
        <taxon>Streptosporangiales</taxon>
        <taxon>Streptosporangiaceae</taxon>
        <taxon>Sphaerisporangium</taxon>
    </lineage>
</organism>
<keyword evidence="1" id="KW-1133">Transmembrane helix</keyword>
<dbReference type="Pfam" id="PF01757">
    <property type="entry name" value="Acyl_transf_3"/>
    <property type="match status" value="1"/>
</dbReference>
<proteinExistence type="predicted"/>
<evidence type="ECO:0000313" key="4">
    <source>
        <dbReference type="Proteomes" id="UP000555564"/>
    </source>
</evidence>
<dbReference type="Proteomes" id="UP000555564">
    <property type="component" value="Unassembled WGS sequence"/>
</dbReference>
<accession>A0A7X0M751</accession>
<dbReference type="InterPro" id="IPR002656">
    <property type="entry name" value="Acyl_transf_3_dom"/>
</dbReference>
<evidence type="ECO:0000313" key="3">
    <source>
        <dbReference type="EMBL" id="MBB6472654.1"/>
    </source>
</evidence>
<reference evidence="3 4" key="1">
    <citation type="submission" date="2020-08" db="EMBL/GenBank/DDBJ databases">
        <title>Sequencing the genomes of 1000 actinobacteria strains.</title>
        <authorList>
            <person name="Klenk H.-P."/>
        </authorList>
    </citation>
    <scope>NUCLEOTIDE SEQUENCE [LARGE SCALE GENOMIC DNA]</scope>
    <source>
        <strain evidence="3 4">DSM 44936</strain>
    </source>
</reference>
<dbReference type="GO" id="GO:0009103">
    <property type="term" value="P:lipopolysaccharide biosynthetic process"/>
    <property type="evidence" value="ECO:0007669"/>
    <property type="project" value="TreeGrafter"/>
</dbReference>
<protein>
    <submittedName>
        <fullName evidence="3">Peptidoglycan/LPS O-acetylase OafA/YrhL</fullName>
    </submittedName>
</protein>
<feature type="transmembrane region" description="Helical" evidence="1">
    <location>
        <begin position="257"/>
        <end position="274"/>
    </location>
</feature>
<feature type="transmembrane region" description="Helical" evidence="1">
    <location>
        <begin position="102"/>
        <end position="123"/>
    </location>
</feature>
<name>A0A7X0M751_9ACTN</name>
<feature type="domain" description="Acyltransferase 3" evidence="2">
    <location>
        <begin position="14"/>
        <end position="387"/>
    </location>
</feature>
<gene>
    <name evidence="3" type="ORF">BJ992_002085</name>
</gene>
<dbReference type="InterPro" id="IPR050879">
    <property type="entry name" value="Acyltransferase_3"/>
</dbReference>
<comment type="caution">
    <text evidence="3">The sequence shown here is derived from an EMBL/GenBank/DDBJ whole genome shotgun (WGS) entry which is preliminary data.</text>
</comment>
<feature type="transmembrane region" description="Helical" evidence="1">
    <location>
        <begin position="20"/>
        <end position="36"/>
    </location>
</feature>
<evidence type="ECO:0000256" key="1">
    <source>
        <dbReference type="SAM" id="Phobius"/>
    </source>
</evidence>
<evidence type="ECO:0000259" key="2">
    <source>
        <dbReference type="Pfam" id="PF01757"/>
    </source>
</evidence>
<feature type="transmembrane region" description="Helical" evidence="1">
    <location>
        <begin position="214"/>
        <end position="236"/>
    </location>
</feature>
<dbReference type="PANTHER" id="PTHR23028">
    <property type="entry name" value="ACETYLTRANSFERASE"/>
    <property type="match status" value="1"/>
</dbReference>
<dbReference type="GO" id="GO:0016747">
    <property type="term" value="F:acyltransferase activity, transferring groups other than amino-acyl groups"/>
    <property type="evidence" value="ECO:0007669"/>
    <property type="project" value="InterPro"/>
</dbReference>
<dbReference type="EMBL" id="JACHIU010000001">
    <property type="protein sequence ID" value="MBB6472654.1"/>
    <property type="molecule type" value="Genomic_DNA"/>
</dbReference>
<feature type="transmembrane region" description="Helical" evidence="1">
    <location>
        <begin position="48"/>
        <end position="72"/>
    </location>
</feature>
<feature type="transmembrane region" description="Helical" evidence="1">
    <location>
        <begin position="289"/>
        <end position="308"/>
    </location>
</feature>
<dbReference type="RefSeq" id="WP_184979882.1">
    <property type="nucleotide sequence ID" value="NZ_BAAALO010000030.1"/>
</dbReference>
<feature type="transmembrane region" description="Helical" evidence="1">
    <location>
        <begin position="185"/>
        <end position="202"/>
    </location>
</feature>
<dbReference type="AlphaFoldDB" id="A0A7X0M751"/>
<feature type="transmembrane region" description="Helical" evidence="1">
    <location>
        <begin position="155"/>
        <end position="173"/>
    </location>
</feature>
<sequence>MSDAEIGSNKRIPKLEGVRGVLAVGVLVFHVAWQSGVTNFMDQPGNGIWGHLADGLTVMLPPFFVLSGLFLYRPFARAVITGTRGPAVGDFLFRRGLRILPAYWLVVVVALLAVNLQGINSAWDVIRPLLALHFFIPADQPGIALQHTWTVPTELTFYLALPLLAWLAVKFAGTAADAAVRARRATIPAVILLVIGLAWVAYTNNPSFTGPYELWFWPFYYVSAFACGMWLAVATAKAEVTGIASGILRSAARHPNLYWLGALAIYLLNIPKPFGTPGDGTVGGMTQELVGHCLILVFAMLFIIPLAVPEARSRLMDVTLANAPLRYLGRISYGIYLWHVPFQNFFVENGNVFGKTPVIDAMLRGSASFWPLVTFTLVGSVVAATLSYYLLEQPLVRAWNKRSQRRRAAVTEATAEPKVPAGT</sequence>
<dbReference type="PANTHER" id="PTHR23028:SF53">
    <property type="entry name" value="ACYL_TRANSF_3 DOMAIN-CONTAINING PROTEIN"/>
    <property type="match status" value="1"/>
</dbReference>
<keyword evidence="1" id="KW-0812">Transmembrane</keyword>
<feature type="transmembrane region" description="Helical" evidence="1">
    <location>
        <begin position="367"/>
        <end position="391"/>
    </location>
</feature>
<dbReference type="GO" id="GO:0016020">
    <property type="term" value="C:membrane"/>
    <property type="evidence" value="ECO:0007669"/>
    <property type="project" value="TreeGrafter"/>
</dbReference>
<keyword evidence="1" id="KW-0472">Membrane</keyword>
<keyword evidence="4" id="KW-1185">Reference proteome</keyword>